<sequence length="296" mass="34095">MSNYRRAYHSGSWYSNNSNVLKNSIESLFEKINLPKQQVKAAICPHAGYAYCLETSSHVYSCINVENIKNIFILGPNHHIYNKGCLLPQVDKYETPLGFLQINKNVISDIMNNDTQNLYDYIDELDDEEEHSIEMQLPLIKYIIKEKDIKIVPIYVGCIGNDVNKINEFCNPLKKYFQDETNAFIFSSDFCHYGRRFSFTNILEKYNDKYIHKKIENMDKDGISIITKHHIQDFIDYLKKTHNTICGSNPIKIMLQLIQSFPGNLSTQLMHYSQSNAAQSANDSSVSYAGIISQLS</sequence>
<dbReference type="PANTHER" id="PTHR11060:SF0">
    <property type="entry name" value="PROTEIN MEMO1"/>
    <property type="match status" value="1"/>
</dbReference>
<dbReference type="CDD" id="cd07361">
    <property type="entry name" value="MEMO_like"/>
    <property type="match status" value="1"/>
</dbReference>
<dbReference type="EMBL" id="LK022884">
    <property type="protein sequence ID" value="VTZ68156.1"/>
    <property type="molecule type" value="Genomic_DNA"/>
</dbReference>
<comment type="similarity">
    <text evidence="1">Belongs to the MEMO1 family.</text>
</comment>
<evidence type="ECO:0000313" key="2">
    <source>
        <dbReference type="EMBL" id="SCM01232.1"/>
    </source>
</evidence>
<name>A0A077TJT6_PLACU</name>
<dbReference type="Proteomes" id="UP000071118">
    <property type="component" value="Chromosome 7"/>
</dbReference>
<dbReference type="Pfam" id="PF01875">
    <property type="entry name" value="Memo"/>
    <property type="match status" value="1"/>
</dbReference>
<accession>A0A077TJT6</accession>
<dbReference type="NCBIfam" id="TIGR04336">
    <property type="entry name" value="AmmeMemoSam_B"/>
    <property type="match status" value="1"/>
</dbReference>
<dbReference type="EMBL" id="LT608173">
    <property type="protein sequence ID" value="SCM01232.1"/>
    <property type="molecule type" value="Genomic_DNA"/>
</dbReference>
<reference evidence="3 4" key="1">
    <citation type="journal article" date="2014" name="BMC Biol.">
        <title>A comprehensive evaluation of rodent malaria parasite genomes and gene expression.</title>
        <authorList>
            <person name="Otto T.D."/>
            <person name="Bohme U."/>
            <person name="Jackson A.P."/>
            <person name="Hunt M."/>
            <person name="Franke-Fayard B."/>
            <person name="Hoeijmakers W.A."/>
            <person name="Religa A.A."/>
            <person name="Robertson L."/>
            <person name="Sanders M."/>
            <person name="Ogun S.A."/>
            <person name="Cunningham D."/>
            <person name="Erhart A."/>
            <person name="Billker O."/>
            <person name="Khan S.M."/>
            <person name="Stunnenberg H.G."/>
            <person name="Langhorne J."/>
            <person name="Holder A.A."/>
            <person name="Waters A.P."/>
            <person name="Newbold C.I."/>
            <person name="Pain A."/>
            <person name="Berriman M."/>
            <person name="Janse C.J."/>
        </authorList>
    </citation>
    <scope>NUCLEOTIDE SEQUENCE [LARGE SCALE GENOMIC DNA]</scope>
    <source>
        <strain evidence="3 4">AS</strain>
    </source>
</reference>
<reference evidence="3" key="2">
    <citation type="submission" date="2014-05" db="EMBL/GenBank/DDBJ databases">
        <authorList>
            <person name="Aslett M.A."/>
            <person name="De Silva N."/>
        </authorList>
    </citation>
    <scope>NUCLEOTIDE SEQUENCE</scope>
    <source>
        <strain evidence="3">AS</strain>
    </source>
</reference>
<reference evidence="3" key="3">
    <citation type="submission" date="2019-05" db="EMBL/GenBank/DDBJ databases">
        <authorList>
            <consortium name="Pathogen Informatics"/>
        </authorList>
    </citation>
    <scope>NUCLEOTIDE SEQUENCE</scope>
    <source>
        <strain evidence="2 5">AJ</strain>
        <strain evidence="3">AS</strain>
    </source>
</reference>
<dbReference type="Gene3D" id="3.40.830.10">
    <property type="entry name" value="LigB-like"/>
    <property type="match status" value="1"/>
</dbReference>
<dbReference type="OrthoDB" id="417112at2759"/>
<organism evidence="3 4">
    <name type="scientific">Plasmodium chabaudi chabaudi</name>
    <dbReference type="NCBI Taxonomy" id="31271"/>
    <lineage>
        <taxon>Eukaryota</taxon>
        <taxon>Sar</taxon>
        <taxon>Alveolata</taxon>
        <taxon>Apicomplexa</taxon>
        <taxon>Aconoidasida</taxon>
        <taxon>Haemosporida</taxon>
        <taxon>Plasmodiidae</taxon>
        <taxon>Plasmodium</taxon>
        <taxon>Plasmodium (Vinckeia)</taxon>
    </lineage>
</organism>
<evidence type="ECO:0000313" key="3">
    <source>
        <dbReference type="EMBL" id="VTZ68156.1"/>
    </source>
</evidence>
<gene>
    <name evidence="2" type="ORF">PCHAJ_000141100</name>
    <name evidence="3" type="ORF">PCHAS_0728600</name>
</gene>
<dbReference type="PANTHER" id="PTHR11060">
    <property type="entry name" value="PROTEIN MEMO1"/>
    <property type="match status" value="1"/>
</dbReference>
<protein>
    <submittedName>
        <fullName evidence="3">Memo-like protein</fullName>
    </submittedName>
</protein>
<dbReference type="VEuPathDB" id="PlasmoDB:PCHAS_0728600"/>
<evidence type="ECO:0000256" key="1">
    <source>
        <dbReference type="ARBA" id="ARBA00006315"/>
    </source>
</evidence>
<dbReference type="GeneID" id="3495634"/>
<evidence type="ECO:0000313" key="5">
    <source>
        <dbReference type="Proteomes" id="UP000507163"/>
    </source>
</evidence>
<dbReference type="RefSeq" id="XP_016653676.1">
    <property type="nucleotide sequence ID" value="XM_016797751.1"/>
</dbReference>
<dbReference type="Proteomes" id="UP000507163">
    <property type="component" value="Chromosome 7"/>
</dbReference>
<proteinExistence type="inferred from homology"/>
<dbReference type="InterPro" id="IPR002737">
    <property type="entry name" value="MEMO1_fam"/>
</dbReference>
<dbReference type="HAMAP" id="MF_00055">
    <property type="entry name" value="MEMO1"/>
    <property type="match status" value="1"/>
</dbReference>
<dbReference type="AlphaFoldDB" id="A0A077TJT6"/>
<evidence type="ECO:0000313" key="4">
    <source>
        <dbReference type="Proteomes" id="UP000071118"/>
    </source>
</evidence>
<keyword evidence="4" id="KW-1185">Reference proteome</keyword>
<dbReference type="KEGG" id="pcb:PCHAS_0728600"/>